<name>A0AB39YLS0_9MICC</name>
<organism evidence="6">
    <name type="scientific">Paenarthrobacter sp. AMU7</name>
    <dbReference type="NCBI Taxonomy" id="3162492"/>
    <lineage>
        <taxon>Bacteria</taxon>
        <taxon>Bacillati</taxon>
        <taxon>Actinomycetota</taxon>
        <taxon>Actinomycetes</taxon>
        <taxon>Micrococcales</taxon>
        <taxon>Micrococcaceae</taxon>
        <taxon>Paenarthrobacter</taxon>
    </lineage>
</organism>
<protein>
    <submittedName>
        <fullName evidence="6">NAD-dependent epimerase/dehydratase family protein</fullName>
    </submittedName>
</protein>
<evidence type="ECO:0000256" key="1">
    <source>
        <dbReference type="ARBA" id="ARBA00007637"/>
    </source>
</evidence>
<evidence type="ECO:0000313" key="6">
    <source>
        <dbReference type="EMBL" id="XDV71280.1"/>
    </source>
</evidence>
<dbReference type="InterPro" id="IPR036291">
    <property type="entry name" value="NAD(P)-bd_dom_sf"/>
</dbReference>
<dbReference type="SUPFAM" id="SSF51735">
    <property type="entry name" value="NAD(P)-binding Rossmann-fold domains"/>
    <property type="match status" value="1"/>
</dbReference>
<dbReference type="Pfam" id="PF01370">
    <property type="entry name" value="Epimerase"/>
    <property type="match status" value="1"/>
</dbReference>
<evidence type="ECO:0000256" key="3">
    <source>
        <dbReference type="ARBA" id="ARBA00023027"/>
    </source>
</evidence>
<dbReference type="GO" id="GO:0016491">
    <property type="term" value="F:oxidoreductase activity"/>
    <property type="evidence" value="ECO:0007669"/>
    <property type="project" value="UniProtKB-KW"/>
</dbReference>
<gene>
    <name evidence="6" type="ORF">ABQM86_20350</name>
</gene>
<feature type="compositionally biased region" description="Basic and acidic residues" evidence="4">
    <location>
        <begin position="243"/>
        <end position="252"/>
    </location>
</feature>
<dbReference type="InterPro" id="IPR001509">
    <property type="entry name" value="Epimerase_deHydtase"/>
</dbReference>
<dbReference type="Gene3D" id="3.40.50.720">
    <property type="entry name" value="NAD(P)-binding Rossmann-like Domain"/>
    <property type="match status" value="1"/>
</dbReference>
<feature type="region of interest" description="Disordered" evidence="4">
    <location>
        <begin position="235"/>
        <end position="271"/>
    </location>
</feature>
<accession>A0AB39YLS0</accession>
<evidence type="ECO:0000256" key="4">
    <source>
        <dbReference type="SAM" id="MobiDB-lite"/>
    </source>
</evidence>
<evidence type="ECO:0000259" key="5">
    <source>
        <dbReference type="Pfam" id="PF01370"/>
    </source>
</evidence>
<dbReference type="RefSeq" id="WP_369745423.1">
    <property type="nucleotide sequence ID" value="NZ_CP165735.1"/>
</dbReference>
<feature type="domain" description="NAD-dependent epimerase/dehydratase" evidence="5">
    <location>
        <begin position="6"/>
        <end position="167"/>
    </location>
</feature>
<reference evidence="6" key="1">
    <citation type="submission" date="2024-07" db="EMBL/GenBank/DDBJ databases">
        <authorList>
            <person name="Li J."/>
            <person name="Wei H."/>
            <person name="Ma J."/>
        </authorList>
    </citation>
    <scope>NUCLEOTIDE SEQUENCE</scope>
    <source>
        <strain evidence="6">AMU7</strain>
    </source>
</reference>
<dbReference type="PANTHER" id="PTHR43103">
    <property type="entry name" value="NUCLEOSIDE-DIPHOSPHATE-SUGAR EPIMERASE"/>
    <property type="match status" value="1"/>
</dbReference>
<evidence type="ECO:0000256" key="2">
    <source>
        <dbReference type="ARBA" id="ARBA00023002"/>
    </source>
</evidence>
<dbReference type="CDD" id="cd08946">
    <property type="entry name" value="SDR_e"/>
    <property type="match status" value="1"/>
</dbReference>
<comment type="similarity">
    <text evidence="1">Belongs to the NAD(P)-dependent epimerase/dehydratase family.</text>
</comment>
<dbReference type="AlphaFoldDB" id="A0AB39YLS0"/>
<dbReference type="EMBL" id="CP165735">
    <property type="protein sequence ID" value="XDV71280.1"/>
    <property type="molecule type" value="Genomic_DNA"/>
</dbReference>
<proteinExistence type="inferred from homology"/>
<keyword evidence="2" id="KW-0560">Oxidoreductase</keyword>
<dbReference type="PANTHER" id="PTHR43103:SF5">
    <property type="entry name" value="4-EPIMERASE, PUTATIVE (AFU_ORTHOLOGUE AFUA_7G00360)-RELATED"/>
    <property type="match status" value="1"/>
</dbReference>
<sequence length="271" mass="29203">MPPETIVITGGAGRIATALRPRLRKPGRTIRLLDVTAPEGPLDVNEEFHHIPVTDLDGTTRACLGARALVHLGGDPSERPWAELVDTNITGTYTAFESARAAGVPNVFFASSLHCVGYNTFESASQSPVAPPRPDTLYGVTKAAGEAIGSLYADRFSMRVVAARIMEFGEHPSGQRQRLTWFSHDDAARLVEAAIQLAEPGFHIVWGSSRNSKGTVPLGPGEAIGFFPQDDAEDHLQSMASSPKDDPKDPKTELIAGTFIDPQHPINTDWT</sequence>
<keyword evidence="3" id="KW-0520">NAD</keyword>